<sequence length="172" mass="18600">MKSIPVFIIICIVVTTASVIRQEFSASYIYNGVYDYHRRTGIGLAEKIRKYEDEIAANKQRITGGSPTEIGAVPYQAGLVITILYVFQSVCGGSLISETRVLTAAHCYSDGVISGQSMTVVLGSTLLFSGGTRIETTDIVTHSAYNPSTAENDIAIIRVPSVTFSYAVSKKF</sequence>
<evidence type="ECO:0000313" key="1">
    <source>
        <dbReference type="EMBL" id="KAI8432282.1"/>
    </source>
</evidence>
<name>A0ACC0K781_CHOFU</name>
<reference evidence="1 2" key="1">
    <citation type="journal article" date="2022" name="Genome Biol. Evol.">
        <title>The Spruce Budworm Genome: Reconstructing the Evolutionary History of Antifreeze Proteins.</title>
        <authorList>
            <person name="Beliveau C."/>
            <person name="Gagne P."/>
            <person name="Picq S."/>
            <person name="Vernygora O."/>
            <person name="Keeling C.I."/>
            <person name="Pinkney K."/>
            <person name="Doucet D."/>
            <person name="Wen F."/>
            <person name="Johnston J.S."/>
            <person name="Maaroufi H."/>
            <person name="Boyle B."/>
            <person name="Laroche J."/>
            <person name="Dewar K."/>
            <person name="Juretic N."/>
            <person name="Blackburn G."/>
            <person name="Nisole A."/>
            <person name="Brunet B."/>
            <person name="Brandao M."/>
            <person name="Lumley L."/>
            <person name="Duan J."/>
            <person name="Quan G."/>
            <person name="Lucarotti C.J."/>
            <person name="Roe A.D."/>
            <person name="Sperling F.A.H."/>
            <person name="Levesque R.C."/>
            <person name="Cusson M."/>
        </authorList>
    </citation>
    <scope>NUCLEOTIDE SEQUENCE [LARGE SCALE GENOMIC DNA]</scope>
    <source>
        <strain evidence="1">Glfc:IPQL:Cfum</strain>
    </source>
</reference>
<comment type="caution">
    <text evidence="1">The sequence shown here is derived from an EMBL/GenBank/DDBJ whole genome shotgun (WGS) entry which is preliminary data.</text>
</comment>
<organism evidence="1 2">
    <name type="scientific">Choristoneura fumiferana</name>
    <name type="common">Spruce budworm moth</name>
    <name type="synonym">Archips fumiferana</name>
    <dbReference type="NCBI Taxonomy" id="7141"/>
    <lineage>
        <taxon>Eukaryota</taxon>
        <taxon>Metazoa</taxon>
        <taxon>Ecdysozoa</taxon>
        <taxon>Arthropoda</taxon>
        <taxon>Hexapoda</taxon>
        <taxon>Insecta</taxon>
        <taxon>Pterygota</taxon>
        <taxon>Neoptera</taxon>
        <taxon>Endopterygota</taxon>
        <taxon>Lepidoptera</taxon>
        <taxon>Glossata</taxon>
        <taxon>Ditrysia</taxon>
        <taxon>Tortricoidea</taxon>
        <taxon>Tortricidae</taxon>
        <taxon>Tortricinae</taxon>
        <taxon>Choristoneura</taxon>
    </lineage>
</organism>
<keyword evidence="2" id="KW-1185">Reference proteome</keyword>
<dbReference type="Proteomes" id="UP001064048">
    <property type="component" value="Chromosome 7"/>
</dbReference>
<dbReference type="EMBL" id="CM046107">
    <property type="protein sequence ID" value="KAI8432282.1"/>
    <property type="molecule type" value="Genomic_DNA"/>
</dbReference>
<gene>
    <name evidence="1" type="ORF">MSG28_004709</name>
</gene>
<proteinExistence type="predicted"/>
<accession>A0ACC0K781</accession>
<evidence type="ECO:0000313" key="2">
    <source>
        <dbReference type="Proteomes" id="UP001064048"/>
    </source>
</evidence>
<protein>
    <submittedName>
        <fullName evidence="1">Uncharacterized protein</fullName>
    </submittedName>
</protein>